<dbReference type="Proteomes" id="UP001162060">
    <property type="component" value="Unassembled WGS sequence"/>
</dbReference>
<accession>A0AAV1U8T4</accession>
<protein>
    <submittedName>
        <fullName evidence="2">Uncharacterized protein</fullName>
    </submittedName>
</protein>
<evidence type="ECO:0000313" key="2">
    <source>
        <dbReference type="EMBL" id="CAK7930007.1"/>
    </source>
</evidence>
<organism evidence="2 3">
    <name type="scientific">Peronospora matthiolae</name>
    <dbReference type="NCBI Taxonomy" id="2874970"/>
    <lineage>
        <taxon>Eukaryota</taxon>
        <taxon>Sar</taxon>
        <taxon>Stramenopiles</taxon>
        <taxon>Oomycota</taxon>
        <taxon>Peronosporomycetes</taxon>
        <taxon>Peronosporales</taxon>
        <taxon>Peronosporaceae</taxon>
        <taxon>Peronospora</taxon>
    </lineage>
</organism>
<gene>
    <name evidence="2" type="ORF">PM001_LOCUS15157</name>
</gene>
<evidence type="ECO:0000313" key="3">
    <source>
        <dbReference type="Proteomes" id="UP001162060"/>
    </source>
</evidence>
<feature type="region of interest" description="Disordered" evidence="1">
    <location>
        <begin position="1"/>
        <end position="91"/>
    </location>
</feature>
<evidence type="ECO:0000256" key="1">
    <source>
        <dbReference type="SAM" id="MobiDB-lite"/>
    </source>
</evidence>
<dbReference type="EMBL" id="CAKLBY020000157">
    <property type="protein sequence ID" value="CAK7930007.1"/>
    <property type="molecule type" value="Genomic_DNA"/>
</dbReference>
<proteinExistence type="predicted"/>
<dbReference type="AlphaFoldDB" id="A0AAV1U8T4"/>
<comment type="caution">
    <text evidence="2">The sequence shown here is derived from an EMBL/GenBank/DDBJ whole genome shotgun (WGS) entry which is preliminary data.</text>
</comment>
<reference evidence="2" key="1">
    <citation type="submission" date="2024-01" db="EMBL/GenBank/DDBJ databases">
        <authorList>
            <person name="Webb A."/>
        </authorList>
    </citation>
    <scope>NUCLEOTIDE SEQUENCE</scope>
    <source>
        <strain evidence="2">Pm1</strain>
    </source>
</reference>
<feature type="compositionally biased region" description="Basic and acidic residues" evidence="1">
    <location>
        <begin position="15"/>
        <end position="24"/>
    </location>
</feature>
<name>A0AAV1U8T4_9STRA</name>
<feature type="compositionally biased region" description="Low complexity" evidence="1">
    <location>
        <begin position="59"/>
        <end position="69"/>
    </location>
</feature>
<sequence length="91" mass="9245">MLASEQQAVPVAKSTRGEPPRAIDKSAASAAGAVTRSTDEPELELILSGDSDASYDSKAAPPSSGSSGANTVRDRLIGSGKHGGIMSEIFE</sequence>